<evidence type="ECO:0000313" key="4">
    <source>
        <dbReference type="Proteomes" id="UP000245905"/>
    </source>
</evidence>
<proteinExistence type="predicted"/>
<dbReference type="Pfam" id="PF13240">
    <property type="entry name" value="Zn_Ribbon_1"/>
    <property type="match status" value="1"/>
</dbReference>
<protein>
    <recommendedName>
        <fullName evidence="2">Zinc-ribbon domain-containing protein</fullName>
    </recommendedName>
</protein>
<dbReference type="Proteomes" id="UP000245905">
    <property type="component" value="Unassembled WGS sequence"/>
</dbReference>
<name>A0A2U2EKL3_9FIRM</name>
<sequence length="198" mass="22375">MKCPRCGSEVPQGYAFCGRCGSSLFAANQQNYTQDFVNPQQQYNYQQYVQPKKQHSKGFYNLIGALIVLVLIGGFFGYVKIKTFIYDSKPSLLDYEVKTGEVLSGSGTNIGTYGYIDISKPRLERTSQEDYKKFCDFVSKQNYNYFAIKTGDRDTGICFPGCDPTQAVYGVLDDDCSEYAVDGYIVQDDYGNWIYSPK</sequence>
<comment type="caution">
    <text evidence="3">The sequence shown here is derived from an EMBL/GenBank/DDBJ whole genome shotgun (WGS) entry which is preliminary data.</text>
</comment>
<organism evidence="3 4">
    <name type="scientific">Agathobacter rectalis</name>
    <dbReference type="NCBI Taxonomy" id="39491"/>
    <lineage>
        <taxon>Bacteria</taxon>
        <taxon>Bacillati</taxon>
        <taxon>Bacillota</taxon>
        <taxon>Clostridia</taxon>
        <taxon>Lachnospirales</taxon>
        <taxon>Lachnospiraceae</taxon>
        <taxon>Agathobacter</taxon>
    </lineage>
</organism>
<gene>
    <name evidence="3" type="ORF">LD38_00030</name>
</gene>
<keyword evidence="1" id="KW-1133">Transmembrane helix</keyword>
<feature type="transmembrane region" description="Helical" evidence="1">
    <location>
        <begin position="59"/>
        <end position="79"/>
    </location>
</feature>
<dbReference type="InterPro" id="IPR026870">
    <property type="entry name" value="Zinc_ribbon_dom"/>
</dbReference>
<dbReference type="RefSeq" id="WP_109256890.1">
    <property type="nucleotide sequence ID" value="NZ_JRFS01000001.1"/>
</dbReference>
<dbReference type="EMBL" id="JRFS01000001">
    <property type="protein sequence ID" value="PWE85053.1"/>
    <property type="molecule type" value="Genomic_DNA"/>
</dbReference>
<reference evidence="3 4" key="1">
    <citation type="submission" date="2014-09" db="EMBL/GenBank/DDBJ databases">
        <title>Butyrate-producing bacteria isolated from human gut.</title>
        <authorList>
            <person name="Zhang Q."/>
            <person name="Zhao L."/>
        </authorList>
    </citation>
    <scope>NUCLEOTIDE SEQUENCE [LARGE SCALE GENOMIC DNA]</scope>
    <source>
        <strain evidence="3 4">R22</strain>
    </source>
</reference>
<keyword evidence="1" id="KW-0812">Transmembrane</keyword>
<dbReference type="AlphaFoldDB" id="A0A2U2EKL3"/>
<feature type="domain" description="Zinc-ribbon" evidence="2">
    <location>
        <begin position="2"/>
        <end position="24"/>
    </location>
</feature>
<evidence type="ECO:0000313" key="3">
    <source>
        <dbReference type="EMBL" id="PWE85053.1"/>
    </source>
</evidence>
<accession>A0A2U2EKL3</accession>
<evidence type="ECO:0000256" key="1">
    <source>
        <dbReference type="SAM" id="Phobius"/>
    </source>
</evidence>
<evidence type="ECO:0000259" key="2">
    <source>
        <dbReference type="Pfam" id="PF13240"/>
    </source>
</evidence>
<keyword evidence="1" id="KW-0472">Membrane</keyword>